<dbReference type="PROSITE" id="PS51891">
    <property type="entry name" value="CENP_V_GFA"/>
    <property type="match status" value="1"/>
</dbReference>
<dbReference type="PANTHER" id="PTHR33337:SF40">
    <property type="entry name" value="CENP-V_GFA DOMAIN-CONTAINING PROTEIN-RELATED"/>
    <property type="match status" value="1"/>
</dbReference>
<dbReference type="EMBL" id="BAABFV010000001">
    <property type="protein sequence ID" value="GAA4356626.1"/>
    <property type="molecule type" value="Genomic_DNA"/>
</dbReference>
<evidence type="ECO:0000256" key="4">
    <source>
        <dbReference type="ARBA" id="ARBA00023239"/>
    </source>
</evidence>
<dbReference type="Proteomes" id="UP001501011">
    <property type="component" value="Unassembled WGS sequence"/>
</dbReference>
<protein>
    <submittedName>
        <fullName evidence="6">GFA family protein</fullName>
    </submittedName>
</protein>
<evidence type="ECO:0000256" key="3">
    <source>
        <dbReference type="ARBA" id="ARBA00022833"/>
    </source>
</evidence>
<proteinExistence type="inferred from homology"/>
<keyword evidence="3" id="KW-0862">Zinc</keyword>
<keyword evidence="4" id="KW-0456">Lyase</keyword>
<name>A0ABP8IE60_9GAMM</name>
<keyword evidence="7" id="KW-1185">Reference proteome</keyword>
<dbReference type="RefSeq" id="WP_345291598.1">
    <property type="nucleotide sequence ID" value="NZ_BAABFV010000001.1"/>
</dbReference>
<feature type="domain" description="CENP-V/GFA" evidence="5">
    <location>
        <begin position="6"/>
        <end position="107"/>
    </location>
</feature>
<gene>
    <name evidence="6" type="ORF">GCM10023151_04730</name>
</gene>
<organism evidence="6 7">
    <name type="scientific">Kangiella marina</name>
    <dbReference type="NCBI Taxonomy" id="1079178"/>
    <lineage>
        <taxon>Bacteria</taxon>
        <taxon>Pseudomonadati</taxon>
        <taxon>Pseudomonadota</taxon>
        <taxon>Gammaproteobacteria</taxon>
        <taxon>Kangiellales</taxon>
        <taxon>Kangiellaceae</taxon>
        <taxon>Kangiella</taxon>
    </lineage>
</organism>
<comment type="caution">
    <text evidence="6">The sequence shown here is derived from an EMBL/GenBank/DDBJ whole genome shotgun (WGS) entry which is preliminary data.</text>
</comment>
<dbReference type="InterPro" id="IPR011057">
    <property type="entry name" value="Mss4-like_sf"/>
</dbReference>
<evidence type="ECO:0000256" key="1">
    <source>
        <dbReference type="ARBA" id="ARBA00005495"/>
    </source>
</evidence>
<dbReference type="InterPro" id="IPR006913">
    <property type="entry name" value="CENP-V/GFA"/>
</dbReference>
<keyword evidence="2" id="KW-0479">Metal-binding</keyword>
<evidence type="ECO:0000313" key="6">
    <source>
        <dbReference type="EMBL" id="GAA4356626.1"/>
    </source>
</evidence>
<dbReference type="SUPFAM" id="SSF51316">
    <property type="entry name" value="Mss4-like"/>
    <property type="match status" value="1"/>
</dbReference>
<evidence type="ECO:0000313" key="7">
    <source>
        <dbReference type="Proteomes" id="UP001501011"/>
    </source>
</evidence>
<reference evidence="7" key="1">
    <citation type="journal article" date="2019" name="Int. J. Syst. Evol. Microbiol.">
        <title>The Global Catalogue of Microorganisms (GCM) 10K type strain sequencing project: providing services to taxonomists for standard genome sequencing and annotation.</title>
        <authorList>
            <consortium name="The Broad Institute Genomics Platform"/>
            <consortium name="The Broad Institute Genome Sequencing Center for Infectious Disease"/>
            <person name="Wu L."/>
            <person name="Ma J."/>
        </authorList>
    </citation>
    <scope>NUCLEOTIDE SEQUENCE [LARGE SCALE GENOMIC DNA]</scope>
    <source>
        <strain evidence="7">JCM 17728</strain>
    </source>
</reference>
<evidence type="ECO:0000256" key="2">
    <source>
        <dbReference type="ARBA" id="ARBA00022723"/>
    </source>
</evidence>
<dbReference type="PANTHER" id="PTHR33337">
    <property type="entry name" value="GFA DOMAIN-CONTAINING PROTEIN"/>
    <property type="match status" value="1"/>
</dbReference>
<evidence type="ECO:0000259" key="5">
    <source>
        <dbReference type="PROSITE" id="PS51891"/>
    </source>
</evidence>
<dbReference type="Gene3D" id="3.90.1590.10">
    <property type="entry name" value="glutathione-dependent formaldehyde- activating enzyme (gfa)"/>
    <property type="match status" value="1"/>
</dbReference>
<sequence>MSTISLKTQCLCKKVSINVAETKPHVDSCHCSMCRKWSGGPFLAIDCGTEVNFEGHEHIKVFSSSEWAERGFCSNCGTHLFYRLKEANQYIMPAGLFDSLDGLESAEFTTQIFIDEKPRYYDFVNKTKMMTGEEVFAAFAGDK</sequence>
<comment type="similarity">
    <text evidence="1">Belongs to the Gfa family.</text>
</comment>
<dbReference type="Pfam" id="PF04828">
    <property type="entry name" value="GFA"/>
    <property type="match status" value="1"/>
</dbReference>
<accession>A0ABP8IE60</accession>